<dbReference type="Proteomes" id="UP001159427">
    <property type="component" value="Unassembled WGS sequence"/>
</dbReference>
<name>A0ABN8SWT8_9CNID</name>
<evidence type="ECO:0000313" key="2">
    <source>
        <dbReference type="Proteomes" id="UP001159427"/>
    </source>
</evidence>
<proteinExistence type="predicted"/>
<gene>
    <name evidence="1" type="ORF">PEVE_00031615</name>
</gene>
<dbReference type="EMBL" id="CALNXI010004539">
    <property type="protein sequence ID" value="CAH3196020.1"/>
    <property type="molecule type" value="Genomic_DNA"/>
</dbReference>
<sequence>RKLHSKLCERGCKDFFAIFTSDPFVLSIRCYDGHPFIMDTHPVTLEPGKGNGLLLIGKQNSRELLQSLCVWLWEGLEHIDVYNSPISLHDVTGYFMSRGGLASVNISCLLRYLPSDYLRILLRMTLRYTKNSQYHLLINLKANKACPSLVRSTFPMKDSSHTIVNGVALLQYHITSGEEQVDFHVGVHGHSSKFSKAAFHPTAKSTLQGLKQKVGNNAPSQVYKVVYDKAGGSSQARIPGTLPRSRKQVYDLQFRANKENDPVEDLLVYA</sequence>
<reference evidence="1 2" key="1">
    <citation type="submission" date="2022-05" db="EMBL/GenBank/DDBJ databases">
        <authorList>
            <consortium name="Genoscope - CEA"/>
            <person name="William W."/>
        </authorList>
    </citation>
    <scope>NUCLEOTIDE SEQUENCE [LARGE SCALE GENOMIC DNA]</scope>
</reference>
<organism evidence="1 2">
    <name type="scientific">Porites evermanni</name>
    <dbReference type="NCBI Taxonomy" id="104178"/>
    <lineage>
        <taxon>Eukaryota</taxon>
        <taxon>Metazoa</taxon>
        <taxon>Cnidaria</taxon>
        <taxon>Anthozoa</taxon>
        <taxon>Hexacorallia</taxon>
        <taxon>Scleractinia</taxon>
        <taxon>Fungiina</taxon>
        <taxon>Poritidae</taxon>
        <taxon>Porites</taxon>
    </lineage>
</organism>
<feature type="non-terminal residue" evidence="1">
    <location>
        <position position="1"/>
    </location>
</feature>
<accession>A0ABN8SWT8</accession>
<evidence type="ECO:0000313" key="1">
    <source>
        <dbReference type="EMBL" id="CAH3196020.1"/>
    </source>
</evidence>
<comment type="caution">
    <text evidence="1">The sequence shown here is derived from an EMBL/GenBank/DDBJ whole genome shotgun (WGS) entry which is preliminary data.</text>
</comment>
<keyword evidence="2" id="KW-1185">Reference proteome</keyword>
<protein>
    <submittedName>
        <fullName evidence="1">Uncharacterized protein</fullName>
    </submittedName>
</protein>